<feature type="chain" id="PRO_5038025152" evidence="3">
    <location>
        <begin position="19"/>
        <end position="504"/>
    </location>
</feature>
<sequence length="504" mass="54600">MRPSLPRLAALAVALALAGCATGPSRDAGSAKLHKINHVVVIYAENHSFDNMYGLFPGANGIANAKPENYLQRDHDGTVLPELVIFGPDGKPNPAFPRMPNKPFRIDAPPMNRPPTTIVPSPIHAFFHNQEQIHGGRNDQFAAMSNVGGWVMGHYDGSQFRMWKWAQEYTLADNFFMGAFGGSYLNHQYLICACAPRHENAPASMRAVLDADGKLTRKPGSPPARDGAVQLVSSGGGQVTPDGWSVNTSQPPWQPSGIPPAANGPLTHAAPADSHGSQPVPPQTARTVGDTLSAKGVSWAWYAGGYDKALADGMQPASIKRSVIYTRSPSSPNFQPHHQPFNYYTRFAPGTPDRAQHLKDGEDFLKAIDAGTLPQVSFYKPAGVDTQHPSYTDIMTGDMHIAGLLERLRKSPQWKDMLVVVTYDENGGYWDHVAPPTGPGWGDRFGPGSRIPTILVGPTVKKGFIDSTPYDTTSILKMVTERFRLEPLPGVRAKMGDLSNALVD</sequence>
<protein>
    <submittedName>
        <fullName evidence="4">Acid phosphatase</fullName>
    </submittedName>
</protein>
<dbReference type="InterPro" id="IPR007312">
    <property type="entry name" value="Phosphoesterase"/>
</dbReference>
<dbReference type="PROSITE" id="PS51257">
    <property type="entry name" value="PROKAR_LIPOPROTEIN"/>
    <property type="match status" value="1"/>
</dbReference>
<accession>A0A934Q161</accession>
<dbReference type="EMBL" id="JAEDAO010000001">
    <property type="protein sequence ID" value="MBK0392384.1"/>
    <property type="molecule type" value="Genomic_DNA"/>
</dbReference>
<evidence type="ECO:0000256" key="3">
    <source>
        <dbReference type="SAM" id="SignalP"/>
    </source>
</evidence>
<dbReference type="AlphaFoldDB" id="A0A934Q161"/>
<dbReference type="Proteomes" id="UP000617041">
    <property type="component" value="Unassembled WGS sequence"/>
</dbReference>
<keyword evidence="1" id="KW-0378">Hydrolase</keyword>
<keyword evidence="3" id="KW-0732">Signal</keyword>
<dbReference type="Gene3D" id="3.40.720.10">
    <property type="entry name" value="Alkaline Phosphatase, subunit A"/>
    <property type="match status" value="2"/>
</dbReference>
<evidence type="ECO:0000256" key="1">
    <source>
        <dbReference type="ARBA" id="ARBA00022801"/>
    </source>
</evidence>
<dbReference type="NCBIfam" id="TIGR03397">
    <property type="entry name" value="acid_phos_Burk"/>
    <property type="match status" value="1"/>
</dbReference>
<evidence type="ECO:0000313" key="4">
    <source>
        <dbReference type="EMBL" id="MBK0392384.1"/>
    </source>
</evidence>
<feature type="signal peptide" evidence="3">
    <location>
        <begin position="1"/>
        <end position="18"/>
    </location>
</feature>
<name>A0A934Q161_9BURK</name>
<dbReference type="CDD" id="cd16013">
    <property type="entry name" value="AcpA"/>
    <property type="match status" value="1"/>
</dbReference>
<organism evidence="4 5">
    <name type="scientific">Ramlibacter algicola</name>
    <dbReference type="NCBI Taxonomy" id="2795217"/>
    <lineage>
        <taxon>Bacteria</taxon>
        <taxon>Pseudomonadati</taxon>
        <taxon>Pseudomonadota</taxon>
        <taxon>Betaproteobacteria</taxon>
        <taxon>Burkholderiales</taxon>
        <taxon>Comamonadaceae</taxon>
        <taxon>Ramlibacter</taxon>
    </lineage>
</organism>
<gene>
    <name evidence="4" type="primary">acpA</name>
    <name evidence="4" type="ORF">I8E28_07260</name>
</gene>
<reference evidence="4" key="1">
    <citation type="submission" date="2020-12" db="EMBL/GenBank/DDBJ databases">
        <title>Ramlibacter sp. nov., isolated from a freshwater alga, Cryptomonas.</title>
        <authorList>
            <person name="Kim H.M."/>
            <person name="Jeon C.O."/>
        </authorList>
    </citation>
    <scope>NUCLEOTIDE SEQUENCE</scope>
    <source>
        <strain evidence="4">CrO1</strain>
    </source>
</reference>
<keyword evidence="5" id="KW-1185">Reference proteome</keyword>
<feature type="region of interest" description="Disordered" evidence="2">
    <location>
        <begin position="213"/>
        <end position="287"/>
    </location>
</feature>
<dbReference type="GO" id="GO:0003993">
    <property type="term" value="F:acid phosphatase activity"/>
    <property type="evidence" value="ECO:0007669"/>
    <property type="project" value="InterPro"/>
</dbReference>
<dbReference type="RefSeq" id="WP_200787323.1">
    <property type="nucleotide sequence ID" value="NZ_JAEDAO010000001.1"/>
</dbReference>
<dbReference type="InterPro" id="IPR017768">
    <property type="entry name" value="AcpA"/>
</dbReference>
<comment type="caution">
    <text evidence="4">The sequence shown here is derived from an EMBL/GenBank/DDBJ whole genome shotgun (WGS) entry which is preliminary data.</text>
</comment>
<dbReference type="PANTHER" id="PTHR31956">
    <property type="entry name" value="NON-SPECIFIC PHOSPHOLIPASE C4-RELATED"/>
    <property type="match status" value="1"/>
</dbReference>
<dbReference type="PANTHER" id="PTHR31956:SF1">
    <property type="entry name" value="NON-SPECIFIC PHOSPHOLIPASE C1"/>
    <property type="match status" value="1"/>
</dbReference>
<dbReference type="InterPro" id="IPR017850">
    <property type="entry name" value="Alkaline_phosphatase_core_sf"/>
</dbReference>
<dbReference type="SUPFAM" id="SSF53649">
    <property type="entry name" value="Alkaline phosphatase-like"/>
    <property type="match status" value="1"/>
</dbReference>
<evidence type="ECO:0000313" key="5">
    <source>
        <dbReference type="Proteomes" id="UP000617041"/>
    </source>
</evidence>
<dbReference type="Pfam" id="PF04185">
    <property type="entry name" value="Phosphoesterase"/>
    <property type="match status" value="1"/>
</dbReference>
<evidence type="ECO:0000256" key="2">
    <source>
        <dbReference type="SAM" id="MobiDB-lite"/>
    </source>
</evidence>
<proteinExistence type="predicted"/>